<dbReference type="GO" id="GO:0006508">
    <property type="term" value="P:proteolysis"/>
    <property type="evidence" value="ECO:0007669"/>
    <property type="project" value="UniProtKB-KW"/>
</dbReference>
<feature type="transmembrane region" description="Helical" evidence="1">
    <location>
        <begin position="167"/>
        <end position="188"/>
    </location>
</feature>
<keyword evidence="1" id="KW-0812">Transmembrane</keyword>
<feature type="transmembrane region" description="Helical" evidence="1">
    <location>
        <begin position="224"/>
        <end position="242"/>
    </location>
</feature>
<keyword evidence="4" id="KW-1185">Reference proteome</keyword>
<keyword evidence="3" id="KW-0378">Hydrolase</keyword>
<comment type="caution">
    <text evidence="3">The sequence shown here is derived from an EMBL/GenBank/DDBJ whole genome shotgun (WGS) entry which is preliminary data.</text>
</comment>
<keyword evidence="1" id="KW-0472">Membrane</keyword>
<feature type="transmembrane region" description="Helical" evidence="1">
    <location>
        <begin position="200"/>
        <end position="218"/>
    </location>
</feature>
<dbReference type="PANTHER" id="PTHR43592:SF15">
    <property type="entry name" value="CAAX AMINO TERMINAL PROTEASE FAMILY PROTEIN"/>
    <property type="match status" value="1"/>
</dbReference>
<evidence type="ECO:0000259" key="2">
    <source>
        <dbReference type="Pfam" id="PF02517"/>
    </source>
</evidence>
<feature type="transmembrane region" description="Helical" evidence="1">
    <location>
        <begin position="130"/>
        <end position="152"/>
    </location>
</feature>
<feature type="transmembrane region" description="Helical" evidence="1">
    <location>
        <begin position="249"/>
        <end position="268"/>
    </location>
</feature>
<feature type="transmembrane region" description="Helical" evidence="1">
    <location>
        <begin position="322"/>
        <end position="340"/>
    </location>
</feature>
<gene>
    <name evidence="3" type="ORF">Pma05_33230</name>
</gene>
<dbReference type="Proteomes" id="UP000621500">
    <property type="component" value="Unassembled WGS sequence"/>
</dbReference>
<feature type="transmembrane region" description="Helical" evidence="1">
    <location>
        <begin position="280"/>
        <end position="302"/>
    </location>
</feature>
<reference evidence="3 4" key="1">
    <citation type="submission" date="2021-01" db="EMBL/GenBank/DDBJ databases">
        <title>Whole genome shotgun sequence of Plantactinospora mayteni NBRC 109088.</title>
        <authorList>
            <person name="Komaki H."/>
            <person name="Tamura T."/>
        </authorList>
    </citation>
    <scope>NUCLEOTIDE SEQUENCE [LARGE SCALE GENOMIC DNA]</scope>
    <source>
        <strain evidence="3 4">NBRC 109088</strain>
    </source>
</reference>
<evidence type="ECO:0000313" key="4">
    <source>
        <dbReference type="Proteomes" id="UP000621500"/>
    </source>
</evidence>
<feature type="transmembrane region" description="Helical" evidence="1">
    <location>
        <begin position="90"/>
        <end position="110"/>
    </location>
</feature>
<keyword evidence="3" id="KW-0645">Protease</keyword>
<evidence type="ECO:0000256" key="1">
    <source>
        <dbReference type="SAM" id="Phobius"/>
    </source>
</evidence>
<name>A0ABQ4EQ42_9ACTN</name>
<keyword evidence="1" id="KW-1133">Transmembrane helix</keyword>
<accession>A0ABQ4EQ42</accession>
<evidence type="ECO:0000313" key="3">
    <source>
        <dbReference type="EMBL" id="GIG96750.1"/>
    </source>
</evidence>
<proteinExistence type="predicted"/>
<organism evidence="3 4">
    <name type="scientific">Plantactinospora mayteni</name>
    <dbReference type="NCBI Taxonomy" id="566021"/>
    <lineage>
        <taxon>Bacteria</taxon>
        <taxon>Bacillati</taxon>
        <taxon>Actinomycetota</taxon>
        <taxon>Actinomycetes</taxon>
        <taxon>Micromonosporales</taxon>
        <taxon>Micromonosporaceae</taxon>
        <taxon>Plantactinospora</taxon>
    </lineage>
</organism>
<protein>
    <submittedName>
        <fullName evidence="3">CAAX amino protease</fullName>
    </submittedName>
</protein>
<sequence length="354" mass="37361">MIRAVCNERLSGMTTTLPDAQTPTPTVAPIPYHRLARTDRHRWWRPILGTLLILAGLPVMLVGGFGAASAVVSILDGPEDFLAGGPEAELAVAMVSLGLLIPLTLIAAWWVQRRPAGTVSSVAGRLRWRWLAMCLLLAVPALGLNLGVLSLLPGDSPESNSVGWERLALGLAVVVLLVPLQAAGEEYLFRGWLIQAFGSWIRSPWPGIVVSAVLFGLAHGYGTIWGMTSLIFLGVVTAVVTIRTGGLEAAIALHVVNNVAAIGLAVITGTLEAQQTATDVHALTAVVDMSMVALYGGAVLWLARRRRVQNGSGDDAVRTDTVIDIAAIPLWLLGAYLAVVTVTPVMSPLPCCTA</sequence>
<feature type="transmembrane region" description="Helical" evidence="1">
    <location>
        <begin position="47"/>
        <end position="70"/>
    </location>
</feature>
<dbReference type="EMBL" id="BONX01000023">
    <property type="protein sequence ID" value="GIG96750.1"/>
    <property type="molecule type" value="Genomic_DNA"/>
</dbReference>
<feature type="domain" description="CAAX prenyl protease 2/Lysostaphin resistance protein A-like" evidence="2">
    <location>
        <begin position="171"/>
        <end position="259"/>
    </location>
</feature>
<dbReference type="InterPro" id="IPR003675">
    <property type="entry name" value="Rce1/LyrA-like_dom"/>
</dbReference>
<dbReference type="PANTHER" id="PTHR43592">
    <property type="entry name" value="CAAX AMINO TERMINAL PROTEASE"/>
    <property type="match status" value="1"/>
</dbReference>
<dbReference type="GO" id="GO:0008233">
    <property type="term" value="F:peptidase activity"/>
    <property type="evidence" value="ECO:0007669"/>
    <property type="project" value="UniProtKB-KW"/>
</dbReference>
<dbReference type="Pfam" id="PF02517">
    <property type="entry name" value="Rce1-like"/>
    <property type="match status" value="1"/>
</dbReference>